<dbReference type="InterPro" id="IPR046363">
    <property type="entry name" value="MS_N_TIM-barrel_dom"/>
</dbReference>
<dbReference type="STRING" id="45065.Lgee_1352"/>
<comment type="caution">
    <text evidence="7">The sequence shown here is derived from an EMBL/GenBank/DDBJ whole genome shotgun (WGS) entry which is preliminary data.</text>
</comment>
<dbReference type="CDD" id="cd00727">
    <property type="entry name" value="malate_synt_A"/>
    <property type="match status" value="1"/>
</dbReference>
<organism evidence="7 8">
    <name type="scientific">Legionella geestiana</name>
    <dbReference type="NCBI Taxonomy" id="45065"/>
    <lineage>
        <taxon>Bacteria</taxon>
        <taxon>Pseudomonadati</taxon>
        <taxon>Pseudomonadota</taxon>
        <taxon>Gammaproteobacteria</taxon>
        <taxon>Legionellales</taxon>
        <taxon>Legionellaceae</taxon>
        <taxon>Legionella</taxon>
    </lineage>
</organism>
<dbReference type="InterPro" id="IPR011076">
    <property type="entry name" value="Malate_synth_sf"/>
</dbReference>
<evidence type="ECO:0000256" key="6">
    <source>
        <dbReference type="ARBA" id="ARBA00047918"/>
    </source>
</evidence>
<dbReference type="RefSeq" id="WP_051551048.1">
    <property type="nucleotide sequence ID" value="NZ_CAAAHN010000005.1"/>
</dbReference>
<protein>
    <recommendedName>
        <fullName evidence="2">malate synthase</fullName>
        <ecNumber evidence="2">2.3.3.9</ecNumber>
    </recommendedName>
</protein>
<sequence length="541" mass="61232">MKKNGISLRGTVPAEAAFILSPEAMDFLTHMERHFREERRILLKKREARQALLDSGGTLDFLSETENIRKGNWRLDNTPHDLQDRRVEITGPVERKMMINALNSGARVFMADFEDSNAPTFANCLLGQRNLFDAVRKTITFTDPNSGKHYALNEETAVLMVRPRGWHLDEAHVLVDGEPMSASLFDALLYLFHNAEALKRHNTGPYYYLPKMESHLEARLWADVFTEAERFLHMPHASIKATVLIETIPAAFEMDEIIYALRDYITGLNCGRWDYIFSFIKKFRNHPDCILPNRAEVTMTSPFLAAYVNLLIQTCHRRGVHAMGGMAAQIPIRNDEVANREAFLRVLEDKTREVNAGHDGTWVAHPGLIPVAMEAFNRGMPGPHQLSRQPDVHIRREDLLSIPQGKITEDGIRNNIRVGLLYLKSWLLGNGCVPVNNLMEDAATAEICRAQLWQWLHFAAPVEGIGPLRESLLRSMMEAIFQEEMQAITGKSSEAEALQHAHKVLDTLIFGTKFEDFLTTVAYPYLIEGNRHGHTGADSAS</sequence>
<keyword evidence="8" id="KW-1185">Reference proteome</keyword>
<dbReference type="FunFam" id="3.20.20.360:FF:000001">
    <property type="entry name" value="Malate synthase"/>
    <property type="match status" value="1"/>
</dbReference>
<dbReference type="FunFam" id="1.20.1220.12:FF:000001">
    <property type="entry name" value="Malate synthase"/>
    <property type="match status" value="1"/>
</dbReference>
<dbReference type="InterPro" id="IPR048355">
    <property type="entry name" value="MS_C"/>
</dbReference>
<dbReference type="Gene3D" id="1.20.1220.12">
    <property type="entry name" value="Malate synthase, domain III"/>
    <property type="match status" value="1"/>
</dbReference>
<dbReference type="Pfam" id="PF01274">
    <property type="entry name" value="MS_TIM-barrel"/>
    <property type="match status" value="1"/>
</dbReference>
<evidence type="ECO:0000313" key="8">
    <source>
        <dbReference type="Proteomes" id="UP000054785"/>
    </source>
</evidence>
<name>A0A0W0TUD7_9GAMM</name>
<evidence type="ECO:0000256" key="1">
    <source>
        <dbReference type="ARBA" id="ARBA00006394"/>
    </source>
</evidence>
<dbReference type="EMBL" id="LNYC01000051">
    <property type="protein sequence ID" value="KTC99086.1"/>
    <property type="molecule type" value="Genomic_DNA"/>
</dbReference>
<dbReference type="Gene3D" id="3.20.20.360">
    <property type="entry name" value="Malate synthase, domain 3"/>
    <property type="match status" value="1"/>
</dbReference>
<keyword evidence="3" id="KW-0329">Glyoxylate bypass</keyword>
<dbReference type="InterPro" id="IPR006252">
    <property type="entry name" value="Malate_synthA"/>
</dbReference>
<evidence type="ECO:0000256" key="4">
    <source>
        <dbReference type="ARBA" id="ARBA00022532"/>
    </source>
</evidence>
<dbReference type="OrthoDB" id="9768429at2"/>
<proteinExistence type="inferred from homology"/>
<accession>A0A0W0TUD7</accession>
<evidence type="ECO:0000256" key="2">
    <source>
        <dbReference type="ARBA" id="ARBA00012636"/>
    </source>
</evidence>
<dbReference type="Proteomes" id="UP000054785">
    <property type="component" value="Unassembled WGS sequence"/>
</dbReference>
<keyword evidence="7" id="KW-0012">Acyltransferase</keyword>
<evidence type="ECO:0000256" key="5">
    <source>
        <dbReference type="ARBA" id="ARBA00022679"/>
    </source>
</evidence>
<evidence type="ECO:0000313" key="7">
    <source>
        <dbReference type="EMBL" id="KTC99086.1"/>
    </source>
</evidence>
<dbReference type="GO" id="GO:0004474">
    <property type="term" value="F:malate synthase activity"/>
    <property type="evidence" value="ECO:0007669"/>
    <property type="project" value="UniProtKB-EC"/>
</dbReference>
<dbReference type="PIRSF" id="PIRSF001363">
    <property type="entry name" value="Malate_synth"/>
    <property type="match status" value="1"/>
</dbReference>
<dbReference type="PANTHER" id="PTHR42902">
    <property type="entry name" value="MALATE SYNTHASE"/>
    <property type="match status" value="1"/>
</dbReference>
<dbReference type="EC" id="2.3.3.9" evidence="2"/>
<keyword evidence="4" id="KW-0816">Tricarboxylic acid cycle</keyword>
<comment type="similarity">
    <text evidence="1">Belongs to the malate synthase family.</text>
</comment>
<dbReference type="GO" id="GO:0005737">
    <property type="term" value="C:cytoplasm"/>
    <property type="evidence" value="ECO:0007669"/>
    <property type="project" value="TreeGrafter"/>
</dbReference>
<dbReference type="PATRIC" id="fig|45065.4.peg.1460"/>
<dbReference type="InterPro" id="IPR048356">
    <property type="entry name" value="MS_N"/>
</dbReference>
<reference evidence="7 8" key="1">
    <citation type="submission" date="2015-11" db="EMBL/GenBank/DDBJ databases">
        <title>Genomic analysis of 38 Legionella species identifies large and diverse effector repertoires.</title>
        <authorList>
            <person name="Burstein D."/>
            <person name="Amaro F."/>
            <person name="Zusman T."/>
            <person name="Lifshitz Z."/>
            <person name="Cohen O."/>
            <person name="Gilbert J.A."/>
            <person name="Pupko T."/>
            <person name="Shuman H.A."/>
            <person name="Segal G."/>
        </authorList>
    </citation>
    <scope>NUCLEOTIDE SEQUENCE [LARGE SCALE GENOMIC DNA]</scope>
    <source>
        <strain evidence="7 8">ATCC 49504</strain>
    </source>
</reference>
<dbReference type="PANTHER" id="PTHR42902:SF1">
    <property type="entry name" value="MALATE SYNTHASE 1-RELATED"/>
    <property type="match status" value="1"/>
</dbReference>
<dbReference type="SUPFAM" id="SSF51645">
    <property type="entry name" value="Malate synthase G"/>
    <property type="match status" value="1"/>
</dbReference>
<dbReference type="InterPro" id="IPR001465">
    <property type="entry name" value="Malate_synthase_TIM"/>
</dbReference>
<dbReference type="AlphaFoldDB" id="A0A0W0TUD7"/>
<dbReference type="InterPro" id="IPR044856">
    <property type="entry name" value="Malate_synth_C_sf"/>
</dbReference>
<dbReference type="GO" id="GO:0006099">
    <property type="term" value="P:tricarboxylic acid cycle"/>
    <property type="evidence" value="ECO:0007669"/>
    <property type="project" value="UniProtKB-KW"/>
</dbReference>
<dbReference type="Pfam" id="PF20656">
    <property type="entry name" value="MS_N"/>
    <property type="match status" value="1"/>
</dbReference>
<dbReference type="NCBIfam" id="TIGR01344">
    <property type="entry name" value="malate_syn_A"/>
    <property type="match status" value="1"/>
</dbReference>
<keyword evidence="5 7" id="KW-0808">Transferase</keyword>
<gene>
    <name evidence="7" type="primary">aceB</name>
    <name evidence="7" type="ORF">Lgee_1352</name>
</gene>
<dbReference type="Pfam" id="PF20659">
    <property type="entry name" value="MS_C"/>
    <property type="match status" value="1"/>
</dbReference>
<dbReference type="GO" id="GO:0006097">
    <property type="term" value="P:glyoxylate cycle"/>
    <property type="evidence" value="ECO:0007669"/>
    <property type="project" value="UniProtKB-KW"/>
</dbReference>
<evidence type="ECO:0000256" key="3">
    <source>
        <dbReference type="ARBA" id="ARBA00022435"/>
    </source>
</evidence>
<comment type="catalytic activity">
    <reaction evidence="6">
        <text>glyoxylate + acetyl-CoA + H2O = (S)-malate + CoA + H(+)</text>
        <dbReference type="Rhea" id="RHEA:18181"/>
        <dbReference type="ChEBI" id="CHEBI:15377"/>
        <dbReference type="ChEBI" id="CHEBI:15378"/>
        <dbReference type="ChEBI" id="CHEBI:15589"/>
        <dbReference type="ChEBI" id="CHEBI:36655"/>
        <dbReference type="ChEBI" id="CHEBI:57287"/>
        <dbReference type="ChEBI" id="CHEBI:57288"/>
        <dbReference type="EC" id="2.3.3.9"/>
    </reaction>
</comment>